<organism evidence="5 6">
    <name type="scientific">Dinothrombium tinctorium</name>
    <dbReference type="NCBI Taxonomy" id="1965070"/>
    <lineage>
        <taxon>Eukaryota</taxon>
        <taxon>Metazoa</taxon>
        <taxon>Ecdysozoa</taxon>
        <taxon>Arthropoda</taxon>
        <taxon>Chelicerata</taxon>
        <taxon>Arachnida</taxon>
        <taxon>Acari</taxon>
        <taxon>Acariformes</taxon>
        <taxon>Trombidiformes</taxon>
        <taxon>Prostigmata</taxon>
        <taxon>Anystina</taxon>
        <taxon>Parasitengona</taxon>
        <taxon>Trombidioidea</taxon>
        <taxon>Trombidiidae</taxon>
        <taxon>Dinothrombium</taxon>
    </lineage>
</organism>
<name>A0A443RIZ4_9ACAR</name>
<dbReference type="GO" id="GO:0016094">
    <property type="term" value="P:polyprenol biosynthetic process"/>
    <property type="evidence" value="ECO:0007669"/>
    <property type="project" value="TreeGrafter"/>
</dbReference>
<dbReference type="Proteomes" id="UP000285301">
    <property type="component" value="Unassembled WGS sequence"/>
</dbReference>
<dbReference type="EC" id="2.5.1.-" evidence="4"/>
<proteinExistence type="inferred from homology"/>
<evidence type="ECO:0000256" key="3">
    <source>
        <dbReference type="ARBA" id="ARBA00047353"/>
    </source>
</evidence>
<dbReference type="STRING" id="1965070.A0A443RIZ4"/>
<dbReference type="Pfam" id="PF01255">
    <property type="entry name" value="Prenyltransf"/>
    <property type="match status" value="1"/>
</dbReference>
<dbReference type="GO" id="GO:0005783">
    <property type="term" value="C:endoplasmic reticulum"/>
    <property type="evidence" value="ECO:0007669"/>
    <property type="project" value="TreeGrafter"/>
</dbReference>
<dbReference type="PANTHER" id="PTHR10291">
    <property type="entry name" value="DEHYDRODOLICHYL DIPHOSPHATE SYNTHASE FAMILY MEMBER"/>
    <property type="match status" value="1"/>
</dbReference>
<dbReference type="EMBL" id="NCKU01000516">
    <property type="protein sequence ID" value="RWS15217.1"/>
    <property type="molecule type" value="Genomic_DNA"/>
</dbReference>
<dbReference type="OrthoDB" id="4173905at2759"/>
<sequence>MTNDFLNYDLPFLFDFGPSILQRFAINVLSSCVLPKHVAIILDGNRRWARQCGLPIIEVHKRLVKKLAEAFSWTRYFKIPEITVYIFSIENLKRSREEVYDLMKIYLNLFKKMLHESEFFHENGVRVRFFGNFDLMPPELRSCAEKIELATKNNSRVTINFAFFYTSTDEITFATEKLREDVKQDHLKTSDIDEFLFEKCLFTGDGHCPE</sequence>
<dbReference type="InterPro" id="IPR036424">
    <property type="entry name" value="UPP_synth-like_sf"/>
</dbReference>
<dbReference type="AlphaFoldDB" id="A0A443RIZ4"/>
<keyword evidence="2 4" id="KW-0808">Transferase</keyword>
<evidence type="ECO:0000313" key="5">
    <source>
        <dbReference type="EMBL" id="RWS15217.1"/>
    </source>
</evidence>
<evidence type="ECO:0000313" key="6">
    <source>
        <dbReference type="Proteomes" id="UP000285301"/>
    </source>
</evidence>
<keyword evidence="6" id="KW-1185">Reference proteome</keyword>
<protein>
    <recommendedName>
        <fullName evidence="4">Alkyl transferase</fullName>
        <ecNumber evidence="4">2.5.1.-</ecNumber>
    </recommendedName>
</protein>
<dbReference type="NCBIfam" id="TIGR00055">
    <property type="entry name" value="uppS"/>
    <property type="match status" value="1"/>
</dbReference>
<dbReference type="Gene3D" id="3.40.1180.10">
    <property type="entry name" value="Decaprenyl diphosphate synthase-like"/>
    <property type="match status" value="1"/>
</dbReference>
<dbReference type="GO" id="GO:0045547">
    <property type="term" value="F:ditrans,polycis-polyprenyl diphosphate synthase [(2E,6E)-farnesyl diphosphate specific] activity"/>
    <property type="evidence" value="ECO:0007669"/>
    <property type="project" value="UniProtKB-EC"/>
</dbReference>
<comment type="catalytic activity">
    <reaction evidence="3">
        <text>n isopentenyl diphosphate + (2E,6E)-farnesyl diphosphate = a di-trans,poly-cis-polyprenyl diphosphate + n diphosphate</text>
        <dbReference type="Rhea" id="RHEA:53008"/>
        <dbReference type="Rhea" id="RHEA-COMP:19494"/>
        <dbReference type="ChEBI" id="CHEBI:33019"/>
        <dbReference type="ChEBI" id="CHEBI:128769"/>
        <dbReference type="ChEBI" id="CHEBI:136960"/>
        <dbReference type="ChEBI" id="CHEBI:175763"/>
        <dbReference type="EC" id="2.5.1.87"/>
    </reaction>
</comment>
<evidence type="ECO:0000256" key="1">
    <source>
        <dbReference type="ARBA" id="ARBA00005432"/>
    </source>
</evidence>
<evidence type="ECO:0000256" key="4">
    <source>
        <dbReference type="RuleBase" id="RU363018"/>
    </source>
</evidence>
<reference evidence="5 6" key="1">
    <citation type="journal article" date="2018" name="Gigascience">
        <title>Genomes of trombidid mites reveal novel predicted allergens and laterally-transferred genes associated with secondary metabolism.</title>
        <authorList>
            <person name="Dong X."/>
            <person name="Chaisiri K."/>
            <person name="Xia D."/>
            <person name="Armstrong S.D."/>
            <person name="Fang Y."/>
            <person name="Donnelly M.J."/>
            <person name="Kadowaki T."/>
            <person name="McGarry J.W."/>
            <person name="Darby A.C."/>
            <person name="Makepeace B.L."/>
        </authorList>
    </citation>
    <scope>NUCLEOTIDE SEQUENCE [LARGE SCALE GENOMIC DNA]</scope>
    <source>
        <strain evidence="5">UoL-WK</strain>
    </source>
</reference>
<dbReference type="PANTHER" id="PTHR10291:SF43">
    <property type="entry name" value="DEHYDRODOLICHYL DIPHOSPHATE SYNTHASE COMPLEX SUBUNIT DHDDS"/>
    <property type="match status" value="1"/>
</dbReference>
<accession>A0A443RIZ4</accession>
<gene>
    <name evidence="5" type="ORF">B4U79_10166</name>
</gene>
<dbReference type="CDD" id="cd00475">
    <property type="entry name" value="Cis_IPPS"/>
    <property type="match status" value="1"/>
</dbReference>
<comment type="similarity">
    <text evidence="1 4">Belongs to the UPP synthase family.</text>
</comment>
<evidence type="ECO:0000256" key="2">
    <source>
        <dbReference type="ARBA" id="ARBA00022679"/>
    </source>
</evidence>
<dbReference type="SUPFAM" id="SSF64005">
    <property type="entry name" value="Undecaprenyl diphosphate synthase"/>
    <property type="match status" value="1"/>
</dbReference>
<dbReference type="InterPro" id="IPR001441">
    <property type="entry name" value="UPP_synth-like"/>
</dbReference>
<comment type="caution">
    <text evidence="5">The sequence shown here is derived from an EMBL/GenBank/DDBJ whole genome shotgun (WGS) entry which is preliminary data.</text>
</comment>